<reference evidence="3" key="1">
    <citation type="submission" date="2024-07" db="EMBL/GenBank/DDBJ databases">
        <title>Complete genome sequences of cellulolytic bacteria, Kitasatospora sp. CMC57 and Streptomyces sp. CMC78, isolated from Japanese agricultural soil.</title>
        <authorList>
            <person name="Hashimoto T."/>
            <person name="Ito M."/>
            <person name="Iwamoto M."/>
            <person name="Fukahori D."/>
            <person name="Shoda T."/>
            <person name="Sakoda M."/>
            <person name="Morohoshi T."/>
            <person name="Mitsuboshi M."/>
            <person name="Nishizawa T."/>
        </authorList>
    </citation>
    <scope>NUCLEOTIDE SEQUENCE</scope>
    <source>
        <strain evidence="3">CMC57</strain>
        <plasmid evidence="4">pCMC57_02</plasmid>
    </source>
</reference>
<dbReference type="EMBL" id="AP035883">
    <property type="protein sequence ID" value="BFP50185.1"/>
    <property type="molecule type" value="Genomic_DNA"/>
</dbReference>
<evidence type="ECO:0000313" key="2">
    <source>
        <dbReference type="EMBL" id="BFP43655.1"/>
    </source>
</evidence>
<organism evidence="3">
    <name type="scientific">Kitasatospora sp. CMC57</name>
    <dbReference type="NCBI Taxonomy" id="3231513"/>
    <lineage>
        <taxon>Bacteria</taxon>
        <taxon>Bacillati</taxon>
        <taxon>Actinomycetota</taxon>
        <taxon>Actinomycetes</taxon>
        <taxon>Kitasatosporales</taxon>
        <taxon>Streptomycetaceae</taxon>
        <taxon>Kitasatospora</taxon>
    </lineage>
</organism>
<gene>
    <name evidence="2" type="ORF">KCMC57_00230</name>
    <name evidence="3" type="ORF">KCMC57_63450</name>
    <name evidence="4" type="ORF">KCMC57_65540</name>
</gene>
<name>A0AB33K320_9ACTN</name>
<dbReference type="InterPro" id="IPR009492">
    <property type="entry name" value="TniQ"/>
</dbReference>
<evidence type="ECO:0000313" key="4">
    <source>
        <dbReference type="EMBL" id="BFP50185.1"/>
    </source>
</evidence>
<geneLocation type="plasmid" evidence="4">
    <name>pCMC57_02</name>
</geneLocation>
<evidence type="ECO:0000259" key="1">
    <source>
        <dbReference type="Pfam" id="PF06527"/>
    </source>
</evidence>
<evidence type="ECO:0000313" key="3">
    <source>
        <dbReference type="EMBL" id="BFP49977.1"/>
    </source>
</evidence>
<dbReference type="AlphaFoldDB" id="A0AB33K320"/>
<dbReference type="EMBL" id="AP035881">
    <property type="protein sequence ID" value="BFP43655.1"/>
    <property type="molecule type" value="Genomic_DNA"/>
</dbReference>
<keyword evidence="4" id="KW-0614">Plasmid</keyword>
<feature type="domain" description="TniQ" evidence="1">
    <location>
        <begin position="43"/>
        <end position="177"/>
    </location>
</feature>
<dbReference type="Pfam" id="PF06527">
    <property type="entry name" value="TniQ"/>
    <property type="match status" value="1"/>
</dbReference>
<sequence length="386" mass="42447">MCYSAQKLPWSVALLAGRAVGTGVVVDGGWQPEAWWVPSKPEPLRVRFVAYESTSSYLWRLAGANGRNPDDLLQDVGEGDPGRKALAPSLAEVYLSRPALERLSVLAGCAPHTLQRALPNLREPLLLPGHRPRWHWPWAPQAGSLVRACPLCAASRGAGGGVWLAWPDPWKVCLRHRRWTDGTRDDARGSFDLTPVPEVLRAHRYRLLLECRFGPGGAALVADAFAIVGWWWRQAPQAPLWRLREQRAGLGSGAVSTAPLLVYPEAAALARVLLGFERERRSVLEGGWDDGRGREAGESRRAALLYRLEVLASLAGVDAAVGRVPVVEWLSRHHRLVREAASPVLLGAGPRRGPVRCAVHADDAPHTSVDARSCLPWQWTNLHERI</sequence>
<dbReference type="EMBL" id="AP035881">
    <property type="protein sequence ID" value="BFP49977.1"/>
    <property type="molecule type" value="Genomic_DNA"/>
</dbReference>
<protein>
    <recommendedName>
        <fullName evidence="1">TniQ domain-containing protein</fullName>
    </recommendedName>
</protein>
<proteinExistence type="predicted"/>
<accession>A0AB33K320</accession>